<dbReference type="KEGG" id="naf:GQ61_00890"/>
<keyword evidence="14" id="KW-0560">Oxidoreductase</keyword>
<feature type="domain" description="2Fe-2S ferredoxin-type" evidence="11">
    <location>
        <begin position="1"/>
        <end position="78"/>
    </location>
</feature>
<sequence length="692" mass="77553">MLKVTINDQMIEVPEGYTVLQAAQIVDTEIPVFCFHQRLNIAGNCRMCLVEMKNSLKPIASCAMPATDGMVIYTKTEMVKKARRGVLEFLLINHPLDCPICDQGGECDLQDITMSYGSGMSRYKENKRAVSAKNMGPLVKTFMTRCIHCTRCIRFAKDVAGIQELGAIGRGEHMEITTYLDQAITSELSANIIDLCPVGALTSAPYAFKGRPWELKSTESIDVMDAVGSNIRIDTYNLKVMRILPRIHEQVNEEWLSDKSRYACDGLMKQRLDRPYIRHNGQLEPATWSQAFKAIKDKLKTVKGSQIAAFVGDMVESESILALKDLMQALGSPHTECRQEGALLSAQYRGGYLFNTSIEGLERSDACLIVGANIRCDAPLIHTRLRKRYGMGDYKVAYLGGKIAKHRDLTFPVDFLGTDPHVLDQILSGKHPFRKILKEAKNPVLILGMEALTRLDAMIILRKCGEIAEKYKMIRKDWNGFNILHRAANRVGALDLGFVPGRGGLARDEIINSVEKNDIKVLYIHGADELPFDRFEKAFIIYQGHHGDRGAHRADVILPGAAYTEKNGTYVNMEGRVQRGIQALQPPGDAKEDWRIIRALSEVLDMSLPYDTLEALRKRMEVINPIYKTLDQVIPGDWSMVGRDGKLSKEPFAPSLNAYYMTDSISRHSETMARCFHDIDIMAKTRGELDAA</sequence>
<dbReference type="Pfam" id="PF13510">
    <property type="entry name" value="Fer2_4"/>
    <property type="match status" value="1"/>
</dbReference>
<name>A0A1W6N2S7_9PROT</name>
<dbReference type="Pfam" id="PF00384">
    <property type="entry name" value="Molybdopterin"/>
    <property type="match status" value="1"/>
</dbReference>
<dbReference type="InterPro" id="IPR015405">
    <property type="entry name" value="NDUFS1-like_C"/>
</dbReference>
<dbReference type="PANTHER" id="PTHR43105">
    <property type="entry name" value="RESPIRATORY NITRATE REDUCTASE"/>
    <property type="match status" value="1"/>
</dbReference>
<dbReference type="GO" id="GO:0008137">
    <property type="term" value="F:NADH dehydrogenase (ubiquinone) activity"/>
    <property type="evidence" value="ECO:0007669"/>
    <property type="project" value="UniProtKB-UniRule"/>
</dbReference>
<dbReference type="Pfam" id="PF22117">
    <property type="entry name" value="Fer4_Nqo3"/>
    <property type="match status" value="1"/>
</dbReference>
<dbReference type="STRING" id="1414854.GQ61_00890"/>
<comment type="similarity">
    <text evidence="2 10">Belongs to the complex I 75 kDa subunit family.</text>
</comment>
<evidence type="ECO:0000313" key="15">
    <source>
        <dbReference type="Proteomes" id="UP000237351"/>
    </source>
</evidence>
<keyword evidence="4 10" id="KW-0479">Metal-binding</keyword>
<dbReference type="FunFam" id="3.30.200.210:FF:000002">
    <property type="entry name" value="NADH-ubiquinone oxidoreductase 75 kDa subunit"/>
    <property type="match status" value="1"/>
</dbReference>
<dbReference type="SMART" id="SM00929">
    <property type="entry name" value="NADH-G_4Fe-4S_3"/>
    <property type="match status" value="1"/>
</dbReference>
<evidence type="ECO:0000256" key="2">
    <source>
        <dbReference type="ARBA" id="ARBA00005404"/>
    </source>
</evidence>
<keyword evidence="6 10" id="KW-0408">Iron</keyword>
<dbReference type="InterPro" id="IPR019574">
    <property type="entry name" value="NADH_UbQ_OxRdtase_Gsu_4Fe4S-bd"/>
</dbReference>
<dbReference type="OrthoDB" id="9816402at2"/>
<dbReference type="InterPro" id="IPR000283">
    <property type="entry name" value="NADH_UbQ_OxRdtase_75kDa_su_CS"/>
</dbReference>
<dbReference type="RefSeq" id="WP_085783492.1">
    <property type="nucleotide sequence ID" value="NZ_CP008743.1"/>
</dbReference>
<keyword evidence="7 10" id="KW-0411">Iron-sulfur</keyword>
<dbReference type="InterPro" id="IPR006656">
    <property type="entry name" value="Mopterin_OxRdtase"/>
</dbReference>
<comment type="catalytic activity">
    <reaction evidence="9 10">
        <text>a quinone + NADH + 5 H(+)(in) = a quinol + NAD(+) + 4 H(+)(out)</text>
        <dbReference type="Rhea" id="RHEA:57888"/>
        <dbReference type="ChEBI" id="CHEBI:15378"/>
        <dbReference type="ChEBI" id="CHEBI:24646"/>
        <dbReference type="ChEBI" id="CHEBI:57540"/>
        <dbReference type="ChEBI" id="CHEBI:57945"/>
        <dbReference type="ChEBI" id="CHEBI:132124"/>
    </reaction>
</comment>
<comment type="function">
    <text evidence="10">NDH-1 shuttles electrons from NADH, via FMN and iron-sulfur (Fe-S) centers, to quinones in the respiratory chain. Couples the redox reaction to proton translocation (for every two electrons transferred, four hydrogen ions are translocated across the cytoplasmic membrane), and thus conserves the redox energy in a proton gradient.</text>
</comment>
<dbReference type="SUPFAM" id="SSF54862">
    <property type="entry name" value="4Fe-4S ferredoxins"/>
    <property type="match status" value="1"/>
</dbReference>
<dbReference type="InterPro" id="IPR001041">
    <property type="entry name" value="2Fe-2S_ferredoxin-type"/>
</dbReference>
<dbReference type="InterPro" id="IPR050123">
    <property type="entry name" value="Prok_molybdopt-oxidoreductase"/>
</dbReference>
<feature type="domain" description="4Fe-4S His(Cys)3-ligated-type" evidence="13">
    <location>
        <begin position="78"/>
        <end position="117"/>
    </location>
</feature>
<organism evidence="14 15">
    <name type="scientific">Candidatus Nucleicultrix amoebiphila FS5</name>
    <dbReference type="NCBI Taxonomy" id="1414854"/>
    <lineage>
        <taxon>Bacteria</taxon>
        <taxon>Pseudomonadati</taxon>
        <taxon>Pseudomonadota</taxon>
        <taxon>Alphaproteobacteria</taxon>
        <taxon>Holosporales</taxon>
        <taxon>Candidatus Nucleicultricaceae</taxon>
        <taxon>Candidatus Nucleicultrix</taxon>
    </lineage>
</organism>
<dbReference type="Pfam" id="PF09326">
    <property type="entry name" value="NADH_dhqG_C"/>
    <property type="match status" value="1"/>
</dbReference>
<dbReference type="InterPro" id="IPR054351">
    <property type="entry name" value="NADH_UbQ_OxRdtase_ferredoxin"/>
</dbReference>
<keyword evidence="8 10" id="KW-0520">NAD</keyword>
<keyword evidence="5 10" id="KW-1278">Translocase</keyword>
<dbReference type="PROSITE" id="PS51085">
    <property type="entry name" value="2FE2S_FER_2"/>
    <property type="match status" value="1"/>
</dbReference>
<dbReference type="GO" id="GO:0016020">
    <property type="term" value="C:membrane"/>
    <property type="evidence" value="ECO:0007669"/>
    <property type="project" value="InterPro"/>
</dbReference>
<dbReference type="GO" id="GO:0051537">
    <property type="term" value="F:2 iron, 2 sulfur cluster binding"/>
    <property type="evidence" value="ECO:0007669"/>
    <property type="project" value="UniProtKB-UniRule"/>
</dbReference>
<evidence type="ECO:0000256" key="8">
    <source>
        <dbReference type="ARBA" id="ARBA00023027"/>
    </source>
</evidence>
<dbReference type="SUPFAM" id="SSF53706">
    <property type="entry name" value="Formate dehydrogenase/DMSO reductase, domains 1-3"/>
    <property type="match status" value="1"/>
</dbReference>
<dbReference type="PROSITE" id="PS00642">
    <property type="entry name" value="COMPLEX1_75K_2"/>
    <property type="match status" value="1"/>
</dbReference>
<evidence type="ECO:0000256" key="6">
    <source>
        <dbReference type="ARBA" id="ARBA00023004"/>
    </source>
</evidence>
<evidence type="ECO:0000256" key="1">
    <source>
        <dbReference type="ARBA" id="ARBA00001966"/>
    </source>
</evidence>
<evidence type="ECO:0000256" key="3">
    <source>
        <dbReference type="ARBA" id="ARBA00022485"/>
    </source>
</evidence>
<accession>A0A1W6N2S7</accession>
<dbReference type="InterPro" id="IPR036010">
    <property type="entry name" value="2Fe-2S_ferredoxin-like_sf"/>
</dbReference>
<evidence type="ECO:0000259" key="11">
    <source>
        <dbReference type="PROSITE" id="PS51085"/>
    </source>
</evidence>
<dbReference type="PROSITE" id="PS51839">
    <property type="entry name" value="4FE4S_HC3"/>
    <property type="match status" value="1"/>
</dbReference>
<evidence type="ECO:0000256" key="9">
    <source>
        <dbReference type="ARBA" id="ARBA00047712"/>
    </source>
</evidence>
<dbReference type="GO" id="GO:0048038">
    <property type="term" value="F:quinone binding"/>
    <property type="evidence" value="ECO:0007669"/>
    <property type="project" value="UniProtKB-UniRule"/>
</dbReference>
<gene>
    <name evidence="14" type="ORF">GQ61_00890</name>
</gene>
<comment type="cofactor">
    <cofactor evidence="10">
        <name>[2Fe-2S] cluster</name>
        <dbReference type="ChEBI" id="CHEBI:190135"/>
    </cofactor>
    <text evidence="10">Binds 1 [2Fe-2S] cluster per subunit.</text>
</comment>
<evidence type="ECO:0000313" key="14">
    <source>
        <dbReference type="EMBL" id="ARN84133.1"/>
    </source>
</evidence>
<dbReference type="Gene3D" id="3.40.50.740">
    <property type="match status" value="1"/>
</dbReference>
<keyword evidence="10" id="KW-0874">Quinone</keyword>
<dbReference type="FunFam" id="3.10.20.740:FF:000001">
    <property type="entry name" value="NADH-quinone oxidoreductase subunit G"/>
    <property type="match status" value="1"/>
</dbReference>
<dbReference type="EC" id="7.1.1.-" evidence="10"/>
<dbReference type="CDD" id="cd02773">
    <property type="entry name" value="MopB_Res-Cmplx1_Nad11"/>
    <property type="match status" value="1"/>
</dbReference>
<dbReference type="Proteomes" id="UP000237351">
    <property type="component" value="Chromosome"/>
</dbReference>
<evidence type="ECO:0000256" key="7">
    <source>
        <dbReference type="ARBA" id="ARBA00023014"/>
    </source>
</evidence>
<dbReference type="Pfam" id="PF22151">
    <property type="entry name" value="Fer4_NDSU1"/>
    <property type="match status" value="1"/>
</dbReference>
<dbReference type="GO" id="GO:0046872">
    <property type="term" value="F:metal ion binding"/>
    <property type="evidence" value="ECO:0007669"/>
    <property type="project" value="UniProtKB-UniRule"/>
</dbReference>
<dbReference type="InterPro" id="IPR010228">
    <property type="entry name" value="NADH_UbQ_OxRdtase_Gsu"/>
</dbReference>
<proteinExistence type="inferred from homology"/>
<dbReference type="Gene3D" id="3.30.70.20">
    <property type="match status" value="1"/>
</dbReference>
<dbReference type="Pfam" id="PF10588">
    <property type="entry name" value="NADH-G_4Fe-4S_3"/>
    <property type="match status" value="1"/>
</dbReference>
<dbReference type="GO" id="GO:0042773">
    <property type="term" value="P:ATP synthesis coupled electron transport"/>
    <property type="evidence" value="ECO:0007669"/>
    <property type="project" value="InterPro"/>
</dbReference>
<dbReference type="NCBIfam" id="TIGR01973">
    <property type="entry name" value="NuoG"/>
    <property type="match status" value="1"/>
</dbReference>
<protein>
    <recommendedName>
        <fullName evidence="10">NADH-quinone oxidoreductase</fullName>
        <ecNumber evidence="10">7.1.1.-</ecNumber>
    </recommendedName>
</protein>
<dbReference type="SUPFAM" id="SSF54292">
    <property type="entry name" value="2Fe-2S ferredoxin-like"/>
    <property type="match status" value="1"/>
</dbReference>
<dbReference type="Gene3D" id="3.10.20.740">
    <property type="match status" value="1"/>
</dbReference>
<keyword evidence="3 10" id="KW-0004">4Fe-4S</keyword>
<evidence type="ECO:0000256" key="10">
    <source>
        <dbReference type="RuleBase" id="RU003525"/>
    </source>
</evidence>
<keyword evidence="15" id="KW-1185">Reference proteome</keyword>
<keyword evidence="10" id="KW-0001">2Fe-2S</keyword>
<evidence type="ECO:0000256" key="4">
    <source>
        <dbReference type="ARBA" id="ARBA00022723"/>
    </source>
</evidence>
<evidence type="ECO:0000256" key="5">
    <source>
        <dbReference type="ARBA" id="ARBA00022967"/>
    </source>
</evidence>
<evidence type="ECO:0000259" key="13">
    <source>
        <dbReference type="PROSITE" id="PS51839"/>
    </source>
</evidence>
<dbReference type="FunFam" id="3.30.70.20:FF:000002">
    <property type="entry name" value="NADH-ubiquinone oxidoreductase 75 kDa subunit"/>
    <property type="match status" value="1"/>
</dbReference>
<dbReference type="PROSITE" id="PS00643">
    <property type="entry name" value="COMPLEX1_75K_3"/>
    <property type="match status" value="1"/>
</dbReference>
<dbReference type="AlphaFoldDB" id="A0A1W6N2S7"/>
<feature type="domain" description="4Fe-4S Mo/W bis-MGD-type" evidence="12">
    <location>
        <begin position="215"/>
        <end position="271"/>
    </location>
</feature>
<dbReference type="CDD" id="cd00207">
    <property type="entry name" value="fer2"/>
    <property type="match status" value="1"/>
</dbReference>
<evidence type="ECO:0000259" key="12">
    <source>
        <dbReference type="PROSITE" id="PS51669"/>
    </source>
</evidence>
<reference evidence="14 15" key="1">
    <citation type="submission" date="2014-06" db="EMBL/GenBank/DDBJ databases">
        <title>The genome of the endonuclear symbiont Nucleicultrix amoebiphila.</title>
        <authorList>
            <person name="Schulz F."/>
            <person name="Horn M."/>
        </authorList>
    </citation>
    <scope>NUCLEOTIDE SEQUENCE [LARGE SCALE GENOMIC DNA]</scope>
    <source>
        <strain evidence="14 15">FS5</strain>
    </source>
</reference>
<dbReference type="GO" id="GO:0016651">
    <property type="term" value="F:oxidoreductase activity, acting on NAD(P)H"/>
    <property type="evidence" value="ECO:0007669"/>
    <property type="project" value="InterPro"/>
</dbReference>
<dbReference type="PANTHER" id="PTHR43105:SF13">
    <property type="entry name" value="NADH-UBIQUINONE OXIDOREDUCTASE 75 KDA SUBUNIT, MITOCHONDRIAL"/>
    <property type="match status" value="1"/>
</dbReference>
<comment type="cofactor">
    <cofactor evidence="1 10">
        <name>[4Fe-4S] cluster</name>
        <dbReference type="ChEBI" id="CHEBI:49883"/>
    </cofactor>
</comment>
<dbReference type="GO" id="GO:0051539">
    <property type="term" value="F:4 iron, 4 sulfur cluster binding"/>
    <property type="evidence" value="ECO:0007669"/>
    <property type="project" value="UniProtKB-KW"/>
</dbReference>
<dbReference type="Gene3D" id="3.30.200.210">
    <property type="match status" value="1"/>
</dbReference>
<dbReference type="EMBL" id="CP008743">
    <property type="protein sequence ID" value="ARN84133.1"/>
    <property type="molecule type" value="Genomic_DNA"/>
</dbReference>
<dbReference type="InterPro" id="IPR006963">
    <property type="entry name" value="Mopterin_OxRdtase_4Fe-4S_dom"/>
</dbReference>
<dbReference type="PROSITE" id="PS51669">
    <property type="entry name" value="4FE4S_MOW_BIS_MGD"/>
    <property type="match status" value="1"/>
</dbReference>